<name>A0A4Z0WB25_9GAMM</name>
<dbReference type="PROSITE" id="PS01124">
    <property type="entry name" value="HTH_ARAC_FAMILY_2"/>
    <property type="match status" value="1"/>
</dbReference>
<proteinExistence type="predicted"/>
<dbReference type="Pfam" id="PF12833">
    <property type="entry name" value="HTH_18"/>
    <property type="match status" value="1"/>
</dbReference>
<dbReference type="SMART" id="SM00342">
    <property type="entry name" value="HTH_ARAC"/>
    <property type="match status" value="1"/>
</dbReference>
<comment type="caution">
    <text evidence="5">The sequence shown here is derived from an EMBL/GenBank/DDBJ whole genome shotgun (WGS) entry which is preliminary data.</text>
</comment>
<protein>
    <submittedName>
        <fullName evidence="5">AraC family transcriptional regulator</fullName>
    </submittedName>
</protein>
<evidence type="ECO:0000256" key="3">
    <source>
        <dbReference type="ARBA" id="ARBA00023163"/>
    </source>
</evidence>
<dbReference type="GO" id="GO:0003700">
    <property type="term" value="F:DNA-binding transcription factor activity"/>
    <property type="evidence" value="ECO:0007669"/>
    <property type="project" value="InterPro"/>
</dbReference>
<dbReference type="InterPro" id="IPR009057">
    <property type="entry name" value="Homeodomain-like_sf"/>
</dbReference>
<dbReference type="InterPro" id="IPR018060">
    <property type="entry name" value="HTH_AraC"/>
</dbReference>
<evidence type="ECO:0000313" key="5">
    <source>
        <dbReference type="EMBL" id="TGG91660.1"/>
    </source>
</evidence>
<dbReference type="InterPro" id="IPR050204">
    <property type="entry name" value="AraC_XylS_family_regulators"/>
</dbReference>
<dbReference type="EMBL" id="SRMF01000007">
    <property type="protein sequence ID" value="TGG91660.1"/>
    <property type="molecule type" value="Genomic_DNA"/>
</dbReference>
<evidence type="ECO:0000259" key="4">
    <source>
        <dbReference type="PROSITE" id="PS01124"/>
    </source>
</evidence>
<dbReference type="Proteomes" id="UP000297475">
    <property type="component" value="Unassembled WGS sequence"/>
</dbReference>
<reference evidence="5 6" key="1">
    <citation type="submission" date="2019-04" db="EMBL/GenBank/DDBJ databases">
        <title>Natronospirillum operosus gen. nov., sp. nov., a haloalkaliphilic satellite isolated from decaying biomass of laboratory culture of cyanobacterium Geitlerinema sp. and proposal of Natronospirillaceae fam. nov. and Saccharospirillaceae fam. nov.</title>
        <authorList>
            <person name="Kevbrin V."/>
            <person name="Boltyanskaya Y."/>
            <person name="Koziaeva V."/>
            <person name="Grouzdev D.S."/>
            <person name="Park M."/>
            <person name="Cho J."/>
        </authorList>
    </citation>
    <scope>NUCLEOTIDE SEQUENCE [LARGE SCALE GENOMIC DNA]</scope>
    <source>
        <strain evidence="5 6">G-116</strain>
    </source>
</reference>
<keyword evidence="2" id="KW-0238">DNA-binding</keyword>
<dbReference type="Gene3D" id="1.10.10.60">
    <property type="entry name" value="Homeodomain-like"/>
    <property type="match status" value="1"/>
</dbReference>
<keyword evidence="6" id="KW-1185">Reference proteome</keyword>
<dbReference type="RefSeq" id="WP_167856081.1">
    <property type="nucleotide sequence ID" value="NZ_SRMF01000007.1"/>
</dbReference>
<dbReference type="PANTHER" id="PTHR46796">
    <property type="entry name" value="HTH-TYPE TRANSCRIPTIONAL ACTIVATOR RHAS-RELATED"/>
    <property type="match status" value="1"/>
</dbReference>
<gene>
    <name evidence="5" type="ORF">E4656_14770</name>
</gene>
<dbReference type="SUPFAM" id="SSF46689">
    <property type="entry name" value="Homeodomain-like"/>
    <property type="match status" value="1"/>
</dbReference>
<feature type="domain" description="HTH araC/xylS-type" evidence="4">
    <location>
        <begin position="168"/>
        <end position="251"/>
    </location>
</feature>
<evidence type="ECO:0000256" key="1">
    <source>
        <dbReference type="ARBA" id="ARBA00023015"/>
    </source>
</evidence>
<sequence>MARYVAWYWCVRTAGHGQTSCANPLLTPSPYAHCVLAPPDQPFAYECNGKLVSGQGSHCLLPSPLPVTLRDEADFVRVGITFKAGAHWALFGDSSRAARVPVVIEMALLQALDVDALLADSDWPQKIAEHLDRSLMPWLERPRRHHYLSIVLGAVDLIGETFGAVDKSQVSARLNCSVRTLERAMLKVLGITFRQYRSMIRMQGLVEHMQLQQQACNWTDMAFQFGFSDQPHMIRRMRGFVGCTPTDYQVRRHLVEDVYGHFSDR</sequence>
<dbReference type="AlphaFoldDB" id="A0A4Z0WB25"/>
<keyword evidence="1" id="KW-0805">Transcription regulation</keyword>
<organism evidence="5 6">
    <name type="scientific">Natronospirillum operosum</name>
    <dbReference type="NCBI Taxonomy" id="2759953"/>
    <lineage>
        <taxon>Bacteria</taxon>
        <taxon>Pseudomonadati</taxon>
        <taxon>Pseudomonadota</taxon>
        <taxon>Gammaproteobacteria</taxon>
        <taxon>Oceanospirillales</taxon>
        <taxon>Natronospirillaceae</taxon>
        <taxon>Natronospirillum</taxon>
    </lineage>
</organism>
<accession>A0A4Z0WB25</accession>
<evidence type="ECO:0000313" key="6">
    <source>
        <dbReference type="Proteomes" id="UP000297475"/>
    </source>
</evidence>
<evidence type="ECO:0000256" key="2">
    <source>
        <dbReference type="ARBA" id="ARBA00023125"/>
    </source>
</evidence>
<keyword evidence="3" id="KW-0804">Transcription</keyword>
<dbReference type="GO" id="GO:0043565">
    <property type="term" value="F:sequence-specific DNA binding"/>
    <property type="evidence" value="ECO:0007669"/>
    <property type="project" value="InterPro"/>
</dbReference>